<evidence type="ECO:0008006" key="3">
    <source>
        <dbReference type="Google" id="ProtNLM"/>
    </source>
</evidence>
<proteinExistence type="predicted"/>
<name>A0A5N6LZW0_9ASTR</name>
<protein>
    <recommendedName>
        <fullName evidence="3">GAG-pre-integrase domain-containing protein</fullName>
    </recommendedName>
</protein>
<evidence type="ECO:0000313" key="1">
    <source>
        <dbReference type="EMBL" id="KAD3067167.1"/>
    </source>
</evidence>
<comment type="caution">
    <text evidence="1">The sequence shown here is derived from an EMBL/GenBank/DDBJ whole genome shotgun (WGS) entry which is preliminary data.</text>
</comment>
<gene>
    <name evidence="1" type="ORF">E3N88_35047</name>
</gene>
<keyword evidence="2" id="KW-1185">Reference proteome</keyword>
<dbReference type="OrthoDB" id="1932348at2759"/>
<dbReference type="Proteomes" id="UP000326396">
    <property type="component" value="Linkage Group LG7"/>
</dbReference>
<dbReference type="EMBL" id="SZYD01000017">
    <property type="protein sequence ID" value="KAD3067167.1"/>
    <property type="molecule type" value="Genomic_DNA"/>
</dbReference>
<sequence length="154" mass="17625">MKGTVTNGTLSFEDVCYVEELNHNLLSFSQICDKSFSTHFTNKECLILKPGFVVPKKWILMRTPRINNAYIINMNSDSFTKNTCLFLKASEHDCLLWHRRLVHRVCQGEAAQKTPQAKIVQFNLFNSAASSHGSLLTSQRYEHREEVVLSGCDR</sequence>
<dbReference type="AlphaFoldDB" id="A0A5N6LZW0"/>
<accession>A0A5N6LZW0</accession>
<reference evidence="1 2" key="1">
    <citation type="submission" date="2019-05" db="EMBL/GenBank/DDBJ databases">
        <title>Mikania micrantha, genome provides insights into the molecular mechanism of rapid growth.</title>
        <authorList>
            <person name="Liu B."/>
        </authorList>
    </citation>
    <scope>NUCLEOTIDE SEQUENCE [LARGE SCALE GENOMIC DNA]</scope>
    <source>
        <strain evidence="1">NLD-2019</strain>
        <tissue evidence="1">Leaf</tissue>
    </source>
</reference>
<evidence type="ECO:0000313" key="2">
    <source>
        <dbReference type="Proteomes" id="UP000326396"/>
    </source>
</evidence>
<organism evidence="1 2">
    <name type="scientific">Mikania micrantha</name>
    <name type="common">bitter vine</name>
    <dbReference type="NCBI Taxonomy" id="192012"/>
    <lineage>
        <taxon>Eukaryota</taxon>
        <taxon>Viridiplantae</taxon>
        <taxon>Streptophyta</taxon>
        <taxon>Embryophyta</taxon>
        <taxon>Tracheophyta</taxon>
        <taxon>Spermatophyta</taxon>
        <taxon>Magnoliopsida</taxon>
        <taxon>eudicotyledons</taxon>
        <taxon>Gunneridae</taxon>
        <taxon>Pentapetalae</taxon>
        <taxon>asterids</taxon>
        <taxon>campanulids</taxon>
        <taxon>Asterales</taxon>
        <taxon>Asteraceae</taxon>
        <taxon>Asteroideae</taxon>
        <taxon>Heliantheae alliance</taxon>
        <taxon>Eupatorieae</taxon>
        <taxon>Mikania</taxon>
    </lineage>
</organism>